<reference evidence="1 2" key="1">
    <citation type="submission" date="2020-07" db="EMBL/GenBank/DDBJ databases">
        <title>Genomic Encyclopedia of Type Strains, Phase IV (KMG-IV): sequencing the most valuable type-strain genomes for metagenomic binning, comparative biology and taxonomic classification.</title>
        <authorList>
            <person name="Goeker M."/>
        </authorList>
    </citation>
    <scope>NUCLEOTIDE SEQUENCE [LARGE SCALE GENOMIC DNA]</scope>
    <source>
        <strain evidence="1 2">DSM 17721</strain>
    </source>
</reference>
<dbReference type="EMBL" id="JACDUS010000001">
    <property type="protein sequence ID" value="MBA2879804.1"/>
    <property type="molecule type" value="Genomic_DNA"/>
</dbReference>
<dbReference type="Proteomes" id="UP000525298">
    <property type="component" value="Unassembled WGS sequence"/>
</dbReference>
<protein>
    <submittedName>
        <fullName evidence="1">Uncharacterized protein</fullName>
    </submittedName>
</protein>
<dbReference type="AlphaFoldDB" id="A0A7W0C5Y8"/>
<evidence type="ECO:0000313" key="1">
    <source>
        <dbReference type="EMBL" id="MBA2879804.1"/>
    </source>
</evidence>
<dbReference type="RefSeq" id="WP_181549500.1">
    <property type="nucleotide sequence ID" value="NZ_JACDUS010000001.1"/>
</dbReference>
<proteinExistence type="predicted"/>
<accession>A0A7W0C5Y8</accession>
<organism evidence="1 2">
    <name type="scientific">Desulfosalsimonas propionicica</name>
    <dbReference type="NCBI Taxonomy" id="332175"/>
    <lineage>
        <taxon>Bacteria</taxon>
        <taxon>Pseudomonadati</taxon>
        <taxon>Thermodesulfobacteriota</taxon>
        <taxon>Desulfobacteria</taxon>
        <taxon>Desulfobacterales</taxon>
        <taxon>Desulfosalsimonadaceae</taxon>
        <taxon>Desulfosalsimonas</taxon>
    </lineage>
</organism>
<comment type="caution">
    <text evidence="1">The sequence shown here is derived from an EMBL/GenBank/DDBJ whole genome shotgun (WGS) entry which is preliminary data.</text>
</comment>
<evidence type="ECO:0000313" key="2">
    <source>
        <dbReference type="Proteomes" id="UP000525298"/>
    </source>
</evidence>
<sequence>MLIYNDIYEWEGWGGKLRLASGKCRLWIFDRRQAGMENRVTVLRPKVVVVSDVADSKMSVRSCAGHIATRVIQDFSIDFNRMLYVEYYPPVRYGMRNEYEIPEQYVAVDFVWDQGRAIHPKWRHLQPPLLNVVKDLIDSAQQQSPEYT</sequence>
<name>A0A7W0C5Y8_9BACT</name>
<gene>
    <name evidence="1" type="ORF">HNR65_000111</name>
</gene>
<keyword evidence="2" id="KW-1185">Reference proteome</keyword>